<organism evidence="2 3">
    <name type="scientific">Thermococcus nautili</name>
    <dbReference type="NCBI Taxonomy" id="195522"/>
    <lineage>
        <taxon>Archaea</taxon>
        <taxon>Methanobacteriati</taxon>
        <taxon>Methanobacteriota</taxon>
        <taxon>Thermococci</taxon>
        <taxon>Thermococcales</taxon>
        <taxon>Thermococcaceae</taxon>
        <taxon>Thermococcus</taxon>
    </lineage>
</organism>
<dbReference type="AlphaFoldDB" id="W8NUR8"/>
<keyword evidence="1" id="KW-0472">Membrane</keyword>
<sequence length="156" mass="17086">MNEALKVFLSSRLVVAGFIMILLAMILSAIAVFQTGHPSYYSSGTLGPGNHTLGNDTFENRYFYCNRSLSLSSKNATVEVSWGNFTAVYNITGNATFIPTDRPEVRVINGTVTYTYRAKAISYPYSDLAIPAAILAFAGTVVLWVGYTHALRGKRK</sequence>
<protein>
    <submittedName>
        <fullName evidence="2">Putative membrane protein, conserved</fullName>
    </submittedName>
</protein>
<name>W8NUR8_9EURY</name>
<keyword evidence="1" id="KW-1133">Transmembrane helix</keyword>
<keyword evidence="3" id="KW-1185">Reference proteome</keyword>
<gene>
    <name evidence="2" type="ORF">BD01_1422</name>
</gene>
<dbReference type="EMBL" id="CP007264">
    <property type="protein sequence ID" value="AHL23033.1"/>
    <property type="molecule type" value="Genomic_DNA"/>
</dbReference>
<proteinExistence type="predicted"/>
<feature type="transmembrane region" description="Helical" evidence="1">
    <location>
        <begin position="128"/>
        <end position="147"/>
    </location>
</feature>
<reference evidence="2 3" key="1">
    <citation type="submission" date="2014-02" db="EMBL/GenBank/DDBJ databases">
        <title>Genome Sequence of an Hyperthermophilic Archaeon, Thermococcus nautili 30-1, producing viral vesicles.</title>
        <authorList>
            <person name="Oberto J."/>
            <person name="Gaudin M."/>
            <person name="Cossu M."/>
            <person name="Gorlas A."/>
            <person name="Slesarev A."/>
            <person name="Marguet E."/>
            <person name="Forterre P."/>
        </authorList>
    </citation>
    <scope>NUCLEOTIDE SEQUENCE [LARGE SCALE GENOMIC DNA]</scope>
    <source>
        <strain evidence="2 3">30-1</strain>
    </source>
</reference>
<dbReference type="KEGG" id="tnu:BD01_1422"/>
<dbReference type="HOGENOM" id="CLU_129668_0_0_2"/>
<accession>W8NUR8</accession>
<dbReference type="STRING" id="195522.BD01_1422"/>
<evidence type="ECO:0000256" key="1">
    <source>
        <dbReference type="SAM" id="Phobius"/>
    </source>
</evidence>
<keyword evidence="1" id="KW-0812">Transmembrane</keyword>
<dbReference type="Proteomes" id="UP000019434">
    <property type="component" value="Chromosome"/>
</dbReference>
<evidence type="ECO:0000313" key="2">
    <source>
        <dbReference type="EMBL" id="AHL23033.1"/>
    </source>
</evidence>
<feature type="transmembrane region" description="Helical" evidence="1">
    <location>
        <begin position="12"/>
        <end position="33"/>
    </location>
</feature>
<evidence type="ECO:0000313" key="3">
    <source>
        <dbReference type="Proteomes" id="UP000019434"/>
    </source>
</evidence>
<dbReference type="eggNOG" id="arCOG05872">
    <property type="taxonomic scope" value="Archaea"/>
</dbReference>